<dbReference type="Gene3D" id="3.40.50.300">
    <property type="entry name" value="P-loop containing nucleotide triphosphate hydrolases"/>
    <property type="match status" value="2"/>
</dbReference>
<dbReference type="PANTHER" id="PTHR47396:SF1">
    <property type="entry name" value="ATP-DEPENDENT HELICASE IRC3-RELATED"/>
    <property type="match status" value="1"/>
</dbReference>
<dbReference type="SMART" id="SM00487">
    <property type="entry name" value="DEXDc"/>
    <property type="match status" value="1"/>
</dbReference>
<accession>A0AAJ1T2T1</accession>
<keyword evidence="5" id="KW-1185">Reference proteome</keyword>
<dbReference type="GO" id="GO:0005829">
    <property type="term" value="C:cytosol"/>
    <property type="evidence" value="ECO:0007669"/>
    <property type="project" value="TreeGrafter"/>
</dbReference>
<evidence type="ECO:0000313" key="4">
    <source>
        <dbReference type="EMBL" id="MDQ0216132.1"/>
    </source>
</evidence>
<dbReference type="CDD" id="cd18032">
    <property type="entry name" value="DEXHc_RE_I_III_res"/>
    <property type="match status" value="1"/>
</dbReference>
<reference evidence="4" key="1">
    <citation type="submission" date="2023-07" db="EMBL/GenBank/DDBJ databases">
        <title>Genomic Encyclopedia of Type Strains, Phase IV (KMG-IV): sequencing the most valuable type-strain genomes for metagenomic binning, comparative biology and taxonomic classification.</title>
        <authorList>
            <person name="Goeker M."/>
        </authorList>
    </citation>
    <scope>NUCLEOTIDE SEQUENCE</scope>
    <source>
        <strain evidence="4">DSM 23947</strain>
    </source>
</reference>
<dbReference type="SMART" id="SM00490">
    <property type="entry name" value="HELICc"/>
    <property type="match status" value="1"/>
</dbReference>
<dbReference type="Pfam" id="PF13091">
    <property type="entry name" value="PLDc_2"/>
    <property type="match status" value="1"/>
</dbReference>
<dbReference type="PANTHER" id="PTHR47396">
    <property type="entry name" value="TYPE I RESTRICTION ENZYME ECOKI R PROTEIN"/>
    <property type="match status" value="1"/>
</dbReference>
<keyword evidence="4" id="KW-0347">Helicase</keyword>
<dbReference type="SUPFAM" id="SSF56024">
    <property type="entry name" value="Phospholipase D/nuclease"/>
    <property type="match status" value="1"/>
</dbReference>
<dbReference type="InterPro" id="IPR050742">
    <property type="entry name" value="Helicase_Restrict-Modif_Enz"/>
</dbReference>
<gene>
    <name evidence="4" type="ORF">J2S13_002554</name>
</gene>
<feature type="domain" description="PLD phosphodiesterase" evidence="1">
    <location>
        <begin position="88"/>
        <end position="118"/>
    </location>
</feature>
<feature type="domain" description="Helicase C-terminal" evidence="3">
    <location>
        <begin position="424"/>
        <end position="573"/>
    </location>
</feature>
<evidence type="ECO:0000259" key="3">
    <source>
        <dbReference type="PROSITE" id="PS51194"/>
    </source>
</evidence>
<keyword evidence="4" id="KW-0547">Nucleotide-binding</keyword>
<comment type="caution">
    <text evidence="4">The sequence shown here is derived from an EMBL/GenBank/DDBJ whole genome shotgun (WGS) entry which is preliminary data.</text>
</comment>
<feature type="domain" description="Helicase ATP-binding" evidence="2">
    <location>
        <begin position="226"/>
        <end position="373"/>
    </location>
</feature>
<dbReference type="Gene3D" id="3.30.870.10">
    <property type="entry name" value="Endonuclease Chain A"/>
    <property type="match status" value="1"/>
</dbReference>
<organism evidence="4 5">
    <name type="scientific">Oikeobacillus pervagus</name>
    <dbReference type="NCBI Taxonomy" id="1325931"/>
    <lineage>
        <taxon>Bacteria</taxon>
        <taxon>Bacillati</taxon>
        <taxon>Bacillota</taxon>
        <taxon>Bacilli</taxon>
        <taxon>Bacillales</taxon>
        <taxon>Bacillaceae</taxon>
        <taxon>Oikeobacillus</taxon>
    </lineage>
</organism>
<dbReference type="GO" id="GO:0005524">
    <property type="term" value="F:ATP binding"/>
    <property type="evidence" value="ECO:0007669"/>
    <property type="project" value="InterPro"/>
</dbReference>
<dbReference type="RefSeq" id="WP_307258128.1">
    <property type="nucleotide sequence ID" value="NZ_JAUSUC010000036.1"/>
</dbReference>
<dbReference type="Pfam" id="PF04851">
    <property type="entry name" value="ResIII"/>
    <property type="match status" value="1"/>
</dbReference>
<name>A0AAJ1T2T1_9BACI</name>
<dbReference type="InterPro" id="IPR027417">
    <property type="entry name" value="P-loop_NTPase"/>
</dbReference>
<dbReference type="Pfam" id="PF00271">
    <property type="entry name" value="Helicase_C"/>
    <property type="match status" value="1"/>
</dbReference>
<dbReference type="PROSITE" id="PS51194">
    <property type="entry name" value="HELICASE_CTER"/>
    <property type="match status" value="1"/>
</dbReference>
<dbReference type="AlphaFoldDB" id="A0AAJ1T2T1"/>
<dbReference type="InterPro" id="IPR001736">
    <property type="entry name" value="PLipase_D/transphosphatidylase"/>
</dbReference>
<protein>
    <submittedName>
        <fullName evidence="4">Superfamily II DNA or RNA helicase/HKD family nuclease</fullName>
    </submittedName>
</protein>
<keyword evidence="4" id="KW-0067">ATP-binding</keyword>
<dbReference type="PROSITE" id="PS50035">
    <property type="entry name" value="PLD"/>
    <property type="match status" value="1"/>
</dbReference>
<dbReference type="GO" id="GO:0006793">
    <property type="term" value="P:phosphorus metabolic process"/>
    <property type="evidence" value="ECO:0007669"/>
    <property type="project" value="UniProtKB-ARBA"/>
</dbReference>
<dbReference type="GO" id="GO:0003677">
    <property type="term" value="F:DNA binding"/>
    <property type="evidence" value="ECO:0007669"/>
    <property type="project" value="InterPro"/>
</dbReference>
<evidence type="ECO:0000313" key="5">
    <source>
        <dbReference type="Proteomes" id="UP001237207"/>
    </source>
</evidence>
<keyword evidence="4" id="KW-0378">Hydrolase</keyword>
<dbReference type="PROSITE" id="PS51192">
    <property type="entry name" value="HELICASE_ATP_BIND_1"/>
    <property type="match status" value="1"/>
</dbReference>
<proteinExistence type="predicted"/>
<dbReference type="InterPro" id="IPR006935">
    <property type="entry name" value="Helicase/UvrB_N"/>
</dbReference>
<dbReference type="InterPro" id="IPR014001">
    <property type="entry name" value="Helicase_ATP-bd"/>
</dbReference>
<dbReference type="GO" id="GO:0004386">
    <property type="term" value="F:helicase activity"/>
    <property type="evidence" value="ECO:0007669"/>
    <property type="project" value="UniProtKB-KW"/>
</dbReference>
<evidence type="ECO:0000259" key="2">
    <source>
        <dbReference type="PROSITE" id="PS51192"/>
    </source>
</evidence>
<dbReference type="Proteomes" id="UP001237207">
    <property type="component" value="Unassembled WGS sequence"/>
</dbReference>
<dbReference type="InterPro" id="IPR001650">
    <property type="entry name" value="Helicase_C-like"/>
</dbReference>
<dbReference type="InterPro" id="IPR025202">
    <property type="entry name" value="PLD-like_dom"/>
</dbReference>
<dbReference type="CDD" id="cd18799">
    <property type="entry name" value="SF2_C_EcoAI-like"/>
    <property type="match status" value="1"/>
</dbReference>
<dbReference type="EMBL" id="JAUSUC010000036">
    <property type="protein sequence ID" value="MDQ0216132.1"/>
    <property type="molecule type" value="Genomic_DNA"/>
</dbReference>
<dbReference type="SUPFAM" id="SSF52540">
    <property type="entry name" value="P-loop containing nucleoside triphosphate hydrolases"/>
    <property type="match status" value="1"/>
</dbReference>
<evidence type="ECO:0000259" key="1">
    <source>
        <dbReference type="PROSITE" id="PS50035"/>
    </source>
</evidence>
<sequence length="800" mass="93975">MTKVTLITEYLGEELIPKIEKADSVCVLTSFVMKSGVQLLSEALWKAVERGAEVKVCTGDYLYITQPDALKMLYEIHEKMEIRLFRSGGKSFHPKAYLLKEKNANTLFVGSSNLSGSAFTTGIEWNISISENHEVYEQALNEFSKLFQHEQTIPINKESIHTYEKEYREYHQRNPNIIHTWTSAEEIDLMLPVRKKNSEFVVENKEHYGTIEPRFAQVEALNQLEQTIEEGYNKAMVVMATGLGKTYLAAFFARKFKRVLFIAHREEILHQAQASFNKVIPDKTSGIYNGFLKEDGDFIFASVFTLSMKQHLQHFKRDEFDLIVIDEFHHAASQSYQKMIDYFQPEFLLGITATPDRNDQKDVYAICDGNIAYRIDFIEAVQRGWLAPFHYYGVYDDTDYSQIRWLGSKYDQEQLLQAQLKEEMAQKILLAWEEHKQTRSLIFCSSIRQANFLSQFFNRSGYQTVSLHSKQQDIGRKEAINQLEEKKLDAIFTVDLFNEGIDIPSVDTILFARPTESLTVFTQQIGRGLRLHSSKSHCVIIDLIGNYRNADIKLSLFQVELKKTKNRKIAPVIPESCEFNLDIQSINLLEELRKKRQPRKEKLKNAYMQLKEELGRRPTYQELFLNGTIEVIQYYKEFKSYFAFLHWAEELTEKEIELYIRYENWLKEIEKTGMQKSYKMIVLLGMLKKGKHNWYRSTTPEEIAPFFHHYLMEKEYRKRIDFSDKSSRTLWKYEEKKVANLIAKMPMSKWSGSSQGMISFEKNIFKLNFDVLNEDEDILFHWTREVCEKRLMEYFARKGE</sequence>
<dbReference type="GO" id="GO:0016787">
    <property type="term" value="F:hydrolase activity"/>
    <property type="evidence" value="ECO:0007669"/>
    <property type="project" value="InterPro"/>
</dbReference>